<dbReference type="EMBL" id="CASHTH010000800">
    <property type="protein sequence ID" value="CAI8007852.1"/>
    <property type="molecule type" value="Genomic_DNA"/>
</dbReference>
<gene>
    <name evidence="1" type="ORF">GBAR_LOCUS5432</name>
</gene>
<proteinExistence type="predicted"/>
<dbReference type="AlphaFoldDB" id="A0AA35RBD1"/>
<keyword evidence="2" id="KW-1185">Reference proteome</keyword>
<protein>
    <submittedName>
        <fullName evidence="1">Uncharacterized protein</fullName>
    </submittedName>
</protein>
<organism evidence="1 2">
    <name type="scientific">Geodia barretti</name>
    <name type="common">Barrett's horny sponge</name>
    <dbReference type="NCBI Taxonomy" id="519541"/>
    <lineage>
        <taxon>Eukaryota</taxon>
        <taxon>Metazoa</taxon>
        <taxon>Porifera</taxon>
        <taxon>Demospongiae</taxon>
        <taxon>Heteroscleromorpha</taxon>
        <taxon>Tetractinellida</taxon>
        <taxon>Astrophorina</taxon>
        <taxon>Geodiidae</taxon>
        <taxon>Geodia</taxon>
    </lineage>
</organism>
<dbReference type="Proteomes" id="UP001174909">
    <property type="component" value="Unassembled WGS sequence"/>
</dbReference>
<accession>A0AA35RBD1</accession>
<evidence type="ECO:0000313" key="2">
    <source>
        <dbReference type="Proteomes" id="UP001174909"/>
    </source>
</evidence>
<sequence>MRLRLPRFPKSRLRSDIDVLRTISLEFGAEQLDRKRAALWMACCDGAADTVAQLFVQNADRMLEWGLKRHRKRLDAQRLAAIYWWMLLYELVMFRNRGIDGYDSVEDFEALSSTAEDLMAELVSLPHISAVNPGPWQEHWKRQVSLEAALDIYNNVMDALALRINAETRIMRVSLFTSTTERRFDTVTRSTVTEIMDD</sequence>
<name>A0AA35RBD1_GEOBA</name>
<reference evidence="1" key="1">
    <citation type="submission" date="2023-03" db="EMBL/GenBank/DDBJ databases">
        <authorList>
            <person name="Steffen K."/>
            <person name="Cardenas P."/>
        </authorList>
    </citation>
    <scope>NUCLEOTIDE SEQUENCE</scope>
</reference>
<evidence type="ECO:0000313" key="1">
    <source>
        <dbReference type="EMBL" id="CAI8007852.1"/>
    </source>
</evidence>
<comment type="caution">
    <text evidence="1">The sequence shown here is derived from an EMBL/GenBank/DDBJ whole genome shotgun (WGS) entry which is preliminary data.</text>
</comment>